<gene>
    <name evidence="3" type="ORF">GT664_16195</name>
    <name evidence="2" type="ORF">MKC95_17000</name>
</gene>
<dbReference type="InterPro" id="IPR005149">
    <property type="entry name" value="Tscrpt_reg_PadR_N"/>
</dbReference>
<evidence type="ECO:0000259" key="1">
    <source>
        <dbReference type="Pfam" id="PF03551"/>
    </source>
</evidence>
<comment type="caution">
    <text evidence="2">The sequence shown here is derived from an EMBL/GenBank/DDBJ whole genome shotgun (WGS) entry which is preliminary data.</text>
</comment>
<dbReference type="InterPro" id="IPR036390">
    <property type="entry name" value="WH_DNA-bd_sf"/>
</dbReference>
<accession>A0AAP2UR54</accession>
<dbReference type="Pfam" id="PF03551">
    <property type="entry name" value="PadR"/>
    <property type="match status" value="1"/>
</dbReference>
<dbReference type="Proteomes" id="UP001203972">
    <property type="component" value="Unassembled WGS sequence"/>
</dbReference>
<reference evidence="2" key="2">
    <citation type="journal article" date="2022" name="Clin. Infect. Dis.">
        <title>Association between Clostridium innocuum and antibiotic-associated diarrhea in adults and children: A cross-sectional study and comparative genomics analysis.</title>
        <authorList>
            <person name="Cherny K.E."/>
            <person name="Muscat E.B."/>
            <person name="Balaji A."/>
            <person name="Mukherjee J."/>
            <person name="Ozer E.A."/>
            <person name="Angarone M.P."/>
            <person name="Hauser A.R."/>
            <person name="Sichel J.S."/>
            <person name="Amponsah E."/>
            <person name="Kociolek L.K."/>
        </authorList>
    </citation>
    <scope>NUCLEOTIDE SEQUENCE</scope>
    <source>
        <strain evidence="2">NU1-AC-029v</strain>
    </source>
</reference>
<dbReference type="Gene3D" id="1.10.10.10">
    <property type="entry name" value="Winged helix-like DNA-binding domain superfamily/Winged helix DNA-binding domain"/>
    <property type="match status" value="1"/>
</dbReference>
<reference evidence="3" key="1">
    <citation type="journal article" date="2019" name="Nat. Med.">
        <title>A library of human gut bacterial isolates paired with longitudinal multiomics data enables mechanistic microbiome research.</title>
        <authorList>
            <person name="Poyet M."/>
            <person name="Groussin M."/>
            <person name="Gibbons S.M."/>
            <person name="Avila-Pacheco J."/>
            <person name="Jiang X."/>
            <person name="Kearney S.M."/>
            <person name="Perrotta A.R."/>
            <person name="Berdy B."/>
            <person name="Zhao S."/>
            <person name="Lieberman T.D."/>
            <person name="Swanson P.K."/>
            <person name="Smith M."/>
            <person name="Roesemann S."/>
            <person name="Alexander J.E."/>
            <person name="Rich S.A."/>
            <person name="Livny J."/>
            <person name="Vlamakis H."/>
            <person name="Clish C."/>
            <person name="Bullock K."/>
            <person name="Deik A."/>
            <person name="Scott J."/>
            <person name="Pierce K.A."/>
            <person name="Xavier R.J."/>
            <person name="Alm E.J."/>
        </authorList>
    </citation>
    <scope>NUCLEOTIDE SEQUENCE</scope>
    <source>
        <strain evidence="3">BIOML-A12</strain>
    </source>
</reference>
<dbReference type="EMBL" id="JAKTMA010000033">
    <property type="protein sequence ID" value="MCR0234470.1"/>
    <property type="molecule type" value="Genomic_DNA"/>
</dbReference>
<sequence>MVSSIDLILLGMVYDQPRSAYDIQKHVEYRNLSHWVKISSPSVYKKLRVLEQKGYLMTKRQREGNMPEKSIYSLTREGRKYFHELMHEISAQPFEILFDFNAVVVSLNKVDKEEGLECVQRIAQSLQDTRTYLSMQRDAKKEIPYVGRSILEQQLSVCETLLTWCHTLCEDLKSSDGLEKMKELP</sequence>
<dbReference type="AlphaFoldDB" id="A0AAP2UR54"/>
<dbReference type="InterPro" id="IPR036388">
    <property type="entry name" value="WH-like_DNA-bd_sf"/>
</dbReference>
<dbReference type="PANTHER" id="PTHR33169:SF14">
    <property type="entry name" value="TRANSCRIPTIONAL REGULATOR RV3488"/>
    <property type="match status" value="1"/>
</dbReference>
<feature type="domain" description="Transcription regulator PadR N-terminal" evidence="1">
    <location>
        <begin position="9"/>
        <end position="84"/>
    </location>
</feature>
<dbReference type="InterPro" id="IPR052509">
    <property type="entry name" value="Metal_resp_DNA-bind_regulator"/>
</dbReference>
<name>A0AAP2UR54_CLOIN</name>
<proteinExistence type="predicted"/>
<dbReference type="EMBL" id="WWTN01000032">
    <property type="protein sequence ID" value="MZH57242.1"/>
    <property type="molecule type" value="Genomic_DNA"/>
</dbReference>
<evidence type="ECO:0000313" key="2">
    <source>
        <dbReference type="EMBL" id="MCR0234470.1"/>
    </source>
</evidence>
<evidence type="ECO:0000313" key="4">
    <source>
        <dbReference type="Proteomes" id="UP001203972"/>
    </source>
</evidence>
<dbReference type="RefSeq" id="WP_008819659.1">
    <property type="nucleotide sequence ID" value="NZ_AP025565.1"/>
</dbReference>
<dbReference type="PANTHER" id="PTHR33169">
    <property type="entry name" value="PADR-FAMILY TRANSCRIPTIONAL REGULATOR"/>
    <property type="match status" value="1"/>
</dbReference>
<dbReference type="SUPFAM" id="SSF46785">
    <property type="entry name" value="Winged helix' DNA-binding domain"/>
    <property type="match status" value="1"/>
</dbReference>
<organism evidence="2 4">
    <name type="scientific">Clostridium innocuum</name>
    <dbReference type="NCBI Taxonomy" id="1522"/>
    <lineage>
        <taxon>Bacteria</taxon>
        <taxon>Bacillati</taxon>
        <taxon>Bacillota</taxon>
        <taxon>Clostridia</taxon>
        <taxon>Eubacteriales</taxon>
        <taxon>Clostridiaceae</taxon>
        <taxon>Clostridium</taxon>
    </lineage>
</organism>
<dbReference type="Proteomes" id="UP000604383">
    <property type="component" value="Unassembled WGS sequence"/>
</dbReference>
<evidence type="ECO:0000313" key="3">
    <source>
        <dbReference type="EMBL" id="MZH57242.1"/>
    </source>
</evidence>
<protein>
    <submittedName>
        <fullName evidence="2">PadR family transcriptional regulator</fullName>
    </submittedName>
</protein>